<protein>
    <recommendedName>
        <fullName evidence="3">2-amino-4-hydroxy-6-hydroxymethyldihydropteridine diphosphokinase</fullName>
        <ecNumber evidence="3">2.7.6.3</ecNumber>
    </recommendedName>
</protein>
<dbReference type="GO" id="GO:0016301">
    <property type="term" value="F:kinase activity"/>
    <property type="evidence" value="ECO:0007669"/>
    <property type="project" value="UniProtKB-KW"/>
</dbReference>
<keyword evidence="6 10" id="KW-0418">Kinase</keyword>
<dbReference type="CDD" id="cd00483">
    <property type="entry name" value="HPPK"/>
    <property type="match status" value="1"/>
</dbReference>
<dbReference type="SUPFAM" id="SSF55083">
    <property type="entry name" value="6-hydroxymethyl-7,8-dihydropterin pyrophosphokinase, HPPK"/>
    <property type="match status" value="1"/>
</dbReference>
<gene>
    <name evidence="10" type="ORF">N784_09125</name>
</gene>
<evidence type="ECO:0000313" key="10">
    <source>
        <dbReference type="EMBL" id="KGX85503.1"/>
    </source>
</evidence>
<dbReference type="eggNOG" id="COG0801">
    <property type="taxonomic scope" value="Bacteria"/>
</dbReference>
<dbReference type="GO" id="GO:0005524">
    <property type="term" value="F:ATP binding"/>
    <property type="evidence" value="ECO:0007669"/>
    <property type="project" value="UniProtKB-KW"/>
</dbReference>
<dbReference type="PROSITE" id="PS00794">
    <property type="entry name" value="HPPK"/>
    <property type="match status" value="1"/>
</dbReference>
<evidence type="ECO:0000256" key="3">
    <source>
        <dbReference type="ARBA" id="ARBA00013253"/>
    </source>
</evidence>
<dbReference type="UniPathway" id="UPA00077">
    <property type="reaction ID" value="UER00155"/>
</dbReference>
<dbReference type="EC" id="2.7.6.3" evidence="3"/>
<sequence length="175" mass="20027">MAIAFIALGSNIHPRQTFIERAIERLSSHEEIKNVRASAIYETVPVGYTNQDDFLNGVVKVETTLSPVDLLAYCQTIESTLGRERRVRWGPRTIDLDILLYNQANMQTEKLTVPHPRMHERAFVLVPLNDIGSTVYLPNYDKTVQELLLSLPEDEVKGVRPWKRRNGQNEKEIGK</sequence>
<keyword evidence="11" id="KW-1185">Reference proteome</keyword>
<evidence type="ECO:0000313" key="11">
    <source>
        <dbReference type="Proteomes" id="UP000030401"/>
    </source>
</evidence>
<evidence type="ECO:0000256" key="8">
    <source>
        <dbReference type="ARBA" id="ARBA00022909"/>
    </source>
</evidence>
<dbReference type="OrthoDB" id="9808041at2"/>
<keyword evidence="7" id="KW-0067">ATP-binding</keyword>
<dbReference type="EMBL" id="AVPG01000022">
    <property type="protein sequence ID" value="KGX85503.1"/>
    <property type="molecule type" value="Genomic_DNA"/>
</dbReference>
<evidence type="ECO:0000256" key="2">
    <source>
        <dbReference type="ARBA" id="ARBA00005051"/>
    </source>
</evidence>
<keyword evidence="5" id="KW-0547">Nucleotide-binding</keyword>
<comment type="pathway">
    <text evidence="2">Cofactor biosynthesis; tetrahydrofolate biosynthesis; 2-amino-4-hydroxy-6-hydroxymethyl-7,8-dihydropteridine diphosphate from 7,8-dihydroneopterin triphosphate: step 4/4.</text>
</comment>
<evidence type="ECO:0000259" key="9">
    <source>
        <dbReference type="PROSITE" id="PS00794"/>
    </source>
</evidence>
<dbReference type="STRING" id="1385512.N784_09125"/>
<reference evidence="10 11" key="1">
    <citation type="submission" date="2013-08" db="EMBL/GenBank/DDBJ databases">
        <authorList>
            <person name="Huang J."/>
            <person name="Wang G."/>
        </authorList>
    </citation>
    <scope>NUCLEOTIDE SEQUENCE [LARGE SCALE GENOMIC DNA]</scope>
    <source>
        <strain evidence="10 11">JSM 072002</strain>
    </source>
</reference>
<organism evidence="10 11">
    <name type="scientific">Pontibacillus litoralis JSM 072002</name>
    <dbReference type="NCBI Taxonomy" id="1385512"/>
    <lineage>
        <taxon>Bacteria</taxon>
        <taxon>Bacillati</taxon>
        <taxon>Bacillota</taxon>
        <taxon>Bacilli</taxon>
        <taxon>Bacillales</taxon>
        <taxon>Bacillaceae</taxon>
        <taxon>Pontibacillus</taxon>
    </lineage>
</organism>
<keyword evidence="4" id="KW-0808">Transferase</keyword>
<dbReference type="Proteomes" id="UP000030401">
    <property type="component" value="Unassembled WGS sequence"/>
</dbReference>
<keyword evidence="8" id="KW-0289">Folate biosynthesis</keyword>
<dbReference type="NCBIfam" id="TIGR01498">
    <property type="entry name" value="folK"/>
    <property type="match status" value="1"/>
</dbReference>
<comment type="caution">
    <text evidence="10">The sequence shown here is derived from an EMBL/GenBank/DDBJ whole genome shotgun (WGS) entry which is preliminary data.</text>
</comment>
<accession>A0A0A5G319</accession>
<dbReference type="InterPro" id="IPR035907">
    <property type="entry name" value="Hppk_sf"/>
</dbReference>
<dbReference type="GO" id="GO:0046654">
    <property type="term" value="P:tetrahydrofolate biosynthetic process"/>
    <property type="evidence" value="ECO:0007669"/>
    <property type="project" value="UniProtKB-UniPathway"/>
</dbReference>
<evidence type="ECO:0000256" key="7">
    <source>
        <dbReference type="ARBA" id="ARBA00022840"/>
    </source>
</evidence>
<dbReference type="GO" id="GO:0003848">
    <property type="term" value="F:2-amino-4-hydroxy-6-hydroxymethyldihydropteridine diphosphokinase activity"/>
    <property type="evidence" value="ECO:0007669"/>
    <property type="project" value="UniProtKB-EC"/>
</dbReference>
<evidence type="ECO:0000256" key="1">
    <source>
        <dbReference type="ARBA" id="ARBA00000198"/>
    </source>
</evidence>
<comment type="catalytic activity">
    <reaction evidence="1">
        <text>6-hydroxymethyl-7,8-dihydropterin + ATP = (7,8-dihydropterin-6-yl)methyl diphosphate + AMP + H(+)</text>
        <dbReference type="Rhea" id="RHEA:11412"/>
        <dbReference type="ChEBI" id="CHEBI:15378"/>
        <dbReference type="ChEBI" id="CHEBI:30616"/>
        <dbReference type="ChEBI" id="CHEBI:44841"/>
        <dbReference type="ChEBI" id="CHEBI:72950"/>
        <dbReference type="ChEBI" id="CHEBI:456215"/>
        <dbReference type="EC" id="2.7.6.3"/>
    </reaction>
</comment>
<feature type="domain" description="7,8-dihydro-6-hydroxymethylpterin-pyrophosphokinase" evidence="9">
    <location>
        <begin position="88"/>
        <end position="99"/>
    </location>
</feature>
<dbReference type="PANTHER" id="PTHR43071">
    <property type="entry name" value="2-AMINO-4-HYDROXY-6-HYDROXYMETHYLDIHYDROPTERIDINE PYROPHOSPHOKINASE"/>
    <property type="match status" value="1"/>
</dbReference>
<evidence type="ECO:0000256" key="5">
    <source>
        <dbReference type="ARBA" id="ARBA00022741"/>
    </source>
</evidence>
<dbReference type="Pfam" id="PF01288">
    <property type="entry name" value="HPPK"/>
    <property type="match status" value="1"/>
</dbReference>
<dbReference type="Gene3D" id="3.30.70.560">
    <property type="entry name" value="7,8-Dihydro-6-hydroxymethylpterin-pyrophosphokinase HPPK"/>
    <property type="match status" value="1"/>
</dbReference>
<dbReference type="GO" id="GO:0046656">
    <property type="term" value="P:folic acid biosynthetic process"/>
    <property type="evidence" value="ECO:0007669"/>
    <property type="project" value="UniProtKB-KW"/>
</dbReference>
<evidence type="ECO:0000256" key="4">
    <source>
        <dbReference type="ARBA" id="ARBA00022679"/>
    </source>
</evidence>
<evidence type="ECO:0000256" key="6">
    <source>
        <dbReference type="ARBA" id="ARBA00022777"/>
    </source>
</evidence>
<name>A0A0A5G319_9BACI</name>
<proteinExistence type="predicted"/>
<dbReference type="AlphaFoldDB" id="A0A0A5G319"/>
<dbReference type="RefSeq" id="WP_036835497.1">
    <property type="nucleotide sequence ID" value="NZ_AVPG01000022.1"/>
</dbReference>
<dbReference type="InterPro" id="IPR000550">
    <property type="entry name" value="Hppk"/>
</dbReference>
<dbReference type="PANTHER" id="PTHR43071:SF1">
    <property type="entry name" value="2-AMINO-4-HYDROXY-6-HYDROXYMETHYLDIHYDROPTERIDINE PYROPHOSPHOKINASE"/>
    <property type="match status" value="1"/>
</dbReference>